<dbReference type="Proteomes" id="UP000269847">
    <property type="component" value="Chromosome"/>
</dbReference>
<dbReference type="EMBL" id="CP032608">
    <property type="protein sequence ID" value="AYF81981.1"/>
    <property type="molecule type" value="Genomic_DNA"/>
</dbReference>
<evidence type="ECO:0000313" key="2">
    <source>
        <dbReference type="Proteomes" id="UP000269847"/>
    </source>
</evidence>
<name>A0A9W3VAZ3_BACTU</name>
<gene>
    <name evidence="1" type="ORF">D7J84_12845</name>
</gene>
<evidence type="ECO:0000313" key="1">
    <source>
        <dbReference type="EMBL" id="AYF81981.1"/>
    </source>
</evidence>
<sequence length="79" mass="9207">MSNFKYYRRNLKLHQLVFEILLVVFEIGVKIKKVTPLKSHLSILFPYWNIPCKAPIPRVKTKKTIVIIVACFLVKPAVI</sequence>
<organism evidence="1 2">
    <name type="scientific">Bacillus thuringiensis</name>
    <dbReference type="NCBI Taxonomy" id="1428"/>
    <lineage>
        <taxon>Bacteria</taxon>
        <taxon>Bacillati</taxon>
        <taxon>Bacillota</taxon>
        <taxon>Bacilli</taxon>
        <taxon>Bacillales</taxon>
        <taxon>Bacillaceae</taxon>
        <taxon>Bacillus</taxon>
        <taxon>Bacillus cereus group</taxon>
    </lineage>
</organism>
<protein>
    <submittedName>
        <fullName evidence="1">Uncharacterized protein</fullName>
    </submittedName>
</protein>
<proteinExistence type="predicted"/>
<dbReference type="AlphaFoldDB" id="A0A9W3VAZ3"/>
<reference evidence="1 2" key="1">
    <citation type="submission" date="2018-09" db="EMBL/GenBank/DDBJ databases">
        <title>Complete genome of Bacillus thuringiensis strain QZL38.</title>
        <authorList>
            <person name="Song F."/>
        </authorList>
    </citation>
    <scope>NUCLEOTIDE SEQUENCE [LARGE SCALE GENOMIC DNA]</scope>
    <source>
        <strain evidence="1 2">QZL38</strain>
    </source>
</reference>
<accession>A0A9W3VAZ3</accession>